<name>A0A0B5NKH9_BACTU</name>
<protein>
    <submittedName>
        <fullName evidence="3">Uncharacterized protein</fullName>
    </submittedName>
</protein>
<dbReference type="EMBL" id="VKQN01000001">
    <property type="protein sequence ID" value="MDR4174659.1"/>
    <property type="molecule type" value="Genomic_DNA"/>
</dbReference>
<dbReference type="RefSeq" id="WP_000179850.1">
    <property type="nucleotide sequence ID" value="NZ_CP009334.1"/>
</dbReference>
<dbReference type="Proteomes" id="UP000501107">
    <property type="component" value="Plasmid unnamed3"/>
</dbReference>
<reference evidence="2" key="2">
    <citation type="submission" date="2019-07" db="EMBL/GenBank/DDBJ databases">
        <title>Phylogenomic Reclassification of ATCC Bacillus Strains and Various Taxa within the Genus Bacillus.</title>
        <authorList>
            <person name="Riojas M.A."/>
            <person name="Frank A.M."/>
            <person name="Fenn S.L."/>
            <person name="King S.P."/>
            <person name="Brower S.M."/>
            <person name="Hazbon M.H."/>
        </authorList>
    </citation>
    <scope>NUCLEOTIDE SEQUENCE</scope>
    <source>
        <strain evidence="2">ATCC 35646</strain>
    </source>
</reference>
<evidence type="ECO:0000313" key="1">
    <source>
        <dbReference type="EMBL" id="AJG73917.1"/>
    </source>
</evidence>
<dbReference type="EMBL" id="CP053979">
    <property type="protein sequence ID" value="QKH22953.1"/>
    <property type="molecule type" value="Genomic_DNA"/>
</dbReference>
<keyword evidence="3" id="KW-0614">Plasmid</keyword>
<dbReference type="KEGG" id="btw:BF38_6039"/>
<reference evidence="1 4" key="1">
    <citation type="journal article" date="2015" name="Genome Announc.">
        <title>Complete genome sequences for 35 biothreat assay-relevant bacillus species.</title>
        <authorList>
            <person name="Johnson S.L."/>
            <person name="Daligault H.E."/>
            <person name="Davenport K.W."/>
            <person name="Jaissle J."/>
            <person name="Frey K.G."/>
            <person name="Ladner J.T."/>
            <person name="Broomall S.M."/>
            <person name="Bishop-Lilly K.A."/>
            <person name="Bruce D.C."/>
            <person name="Gibbons H.S."/>
            <person name="Coyne S.R."/>
            <person name="Lo C.C."/>
            <person name="Meincke L."/>
            <person name="Munk A.C."/>
            <person name="Koroleva G.I."/>
            <person name="Rosenzweig C.N."/>
            <person name="Palacios G.F."/>
            <person name="Redden C.L."/>
            <person name="Minogue T.D."/>
            <person name="Chain P.S."/>
        </authorList>
    </citation>
    <scope>NUCLEOTIDE SEQUENCE [LARGE SCALE GENOMIC DNA]</scope>
    <source>
        <strain evidence="1 4">HD1011</strain>
        <plasmid evidence="1 4">2</plasmid>
    </source>
</reference>
<dbReference type="Proteomes" id="UP001181533">
    <property type="component" value="Unassembled WGS sequence"/>
</dbReference>
<evidence type="ECO:0000313" key="4">
    <source>
        <dbReference type="Proteomes" id="UP000031876"/>
    </source>
</evidence>
<reference evidence="3 5" key="3">
    <citation type="submission" date="2020-05" db="EMBL/GenBank/DDBJ databases">
        <title>FDA dAtabase for Regulatory Grade micrObial Sequences (FDA-ARGOS): Supporting development and validation of Infectious Disease Dx tests.</title>
        <authorList>
            <person name="Nelson B."/>
            <person name="Plummer A."/>
            <person name="Tallon L."/>
            <person name="Sadzewicz L."/>
            <person name="Zhao X."/>
            <person name="Vavikolanu K."/>
            <person name="Mehta A."/>
            <person name="Aluvathingal J."/>
            <person name="Nadendla S."/>
            <person name="Myers T."/>
            <person name="Yan Y."/>
            <person name="Sichtig H."/>
        </authorList>
    </citation>
    <scope>NUCLEOTIDE SEQUENCE [LARGE SCALE GENOMIC DNA]</scope>
    <source>
        <strain evidence="3 5">FDAARGOS_795</strain>
        <plasmid evidence="3 5">unnamed3</plasmid>
    </source>
</reference>
<evidence type="ECO:0000313" key="3">
    <source>
        <dbReference type="EMBL" id="QKH22953.1"/>
    </source>
</evidence>
<dbReference type="Proteomes" id="UP000031876">
    <property type="component" value="Plasmid 2"/>
</dbReference>
<gene>
    <name evidence="1" type="ORF">BF38_6039</name>
    <name evidence="2" type="ORF">FO599_00755</name>
    <name evidence="3" type="ORF">FOC89_02950</name>
</gene>
<dbReference type="AlphaFoldDB" id="A0A0B5NKH9"/>
<geneLocation type="plasmid" evidence="1 4">
    <name>2</name>
</geneLocation>
<geneLocation type="plasmid" evidence="3 5">
    <name>unnamed3</name>
</geneLocation>
<evidence type="ECO:0000313" key="5">
    <source>
        <dbReference type="Proteomes" id="UP000501107"/>
    </source>
</evidence>
<evidence type="ECO:0000313" key="2">
    <source>
        <dbReference type="EMBL" id="MDR4174659.1"/>
    </source>
</evidence>
<dbReference type="EMBL" id="CP009334">
    <property type="protein sequence ID" value="AJG73917.1"/>
    <property type="molecule type" value="Genomic_DNA"/>
</dbReference>
<organism evidence="3 5">
    <name type="scientific">Bacillus thuringiensis</name>
    <dbReference type="NCBI Taxonomy" id="1428"/>
    <lineage>
        <taxon>Bacteria</taxon>
        <taxon>Bacillati</taxon>
        <taxon>Bacillota</taxon>
        <taxon>Bacilli</taxon>
        <taxon>Bacillales</taxon>
        <taxon>Bacillaceae</taxon>
        <taxon>Bacillus</taxon>
        <taxon>Bacillus cereus group</taxon>
    </lineage>
</organism>
<sequence>MATDYIKQVEEVGETVNSSYGKGEVKKLISYMTGRDLIANDEELNLYAKLKMLTSQRAYEIDKNQLNTDEEVMSNRIALNHTVFLINSLLNYNLDSGTSKKAKYKRTLEGMNIEVDINSSGLHLIVRQHGKVELDRRIGGRDIHTYVDWLKVREDVHTLDTGLLQLIDSTLGVVFECRVEVDKEDYNELVDKIEMEFHNDGLETFEIIGDPNNFFPKQEGKELLRLSNVYYNHNILDYKQAIAIVNDALKEQGYPK</sequence>
<accession>A0A0B5NKH9</accession>
<proteinExistence type="predicted"/>